<reference evidence="2 3" key="1">
    <citation type="submission" date="2020-08" db="EMBL/GenBank/DDBJ databases">
        <title>Functional genomics of gut bacteria from endangered species of beetles.</title>
        <authorList>
            <person name="Carlos-Shanley C."/>
        </authorList>
    </citation>
    <scope>NUCLEOTIDE SEQUENCE [LARGE SCALE GENOMIC DNA]</scope>
    <source>
        <strain evidence="2 3">S00142</strain>
    </source>
</reference>
<feature type="transmembrane region" description="Helical" evidence="1">
    <location>
        <begin position="135"/>
        <end position="156"/>
    </location>
</feature>
<keyword evidence="1" id="KW-1133">Transmembrane helix</keyword>
<organism evidence="2 3">
    <name type="scientific">Flavobacterium nitrogenifigens</name>
    <dbReference type="NCBI Taxonomy" id="1617283"/>
    <lineage>
        <taxon>Bacteria</taxon>
        <taxon>Pseudomonadati</taxon>
        <taxon>Bacteroidota</taxon>
        <taxon>Flavobacteriia</taxon>
        <taxon>Flavobacteriales</taxon>
        <taxon>Flavobacteriaceae</taxon>
        <taxon>Flavobacterium</taxon>
    </lineage>
</organism>
<keyword evidence="1" id="KW-0472">Membrane</keyword>
<proteinExistence type="predicted"/>
<comment type="caution">
    <text evidence="2">The sequence shown here is derived from an EMBL/GenBank/DDBJ whole genome shotgun (WGS) entry which is preliminary data.</text>
</comment>
<gene>
    <name evidence="2" type="ORF">HNP37_003134</name>
</gene>
<keyword evidence="1" id="KW-0812">Transmembrane</keyword>
<dbReference type="AlphaFoldDB" id="A0A7W7N937"/>
<sequence>MTLDPKNQIPLPFFILFVICMFFKPVLCFLFLGIVCLYYSIHILLTLNKLNKNKIESFGKIVSYETDSEGFKIPIIEFETSDRKTYKGKPFIHASSDLDRFRTYAENINKNIKIQYNFKEPENFIIKDNSNGCSVILVTIVGLILLGISIGNLLGYNDIF</sequence>
<evidence type="ECO:0008006" key="4">
    <source>
        <dbReference type="Google" id="ProtNLM"/>
    </source>
</evidence>
<name>A0A7W7N937_9FLAO</name>
<dbReference type="Proteomes" id="UP000561681">
    <property type="component" value="Unassembled WGS sequence"/>
</dbReference>
<keyword evidence="3" id="KW-1185">Reference proteome</keyword>
<dbReference type="RefSeq" id="WP_184163935.1">
    <property type="nucleotide sequence ID" value="NZ_JACHLD010000005.1"/>
</dbReference>
<dbReference type="EMBL" id="JACHLD010000005">
    <property type="protein sequence ID" value="MBB4803059.1"/>
    <property type="molecule type" value="Genomic_DNA"/>
</dbReference>
<evidence type="ECO:0000313" key="3">
    <source>
        <dbReference type="Proteomes" id="UP000561681"/>
    </source>
</evidence>
<feature type="transmembrane region" description="Helical" evidence="1">
    <location>
        <begin position="12"/>
        <end position="45"/>
    </location>
</feature>
<protein>
    <recommendedName>
        <fullName evidence="4">DUF3592 domain-containing protein</fullName>
    </recommendedName>
</protein>
<evidence type="ECO:0000313" key="2">
    <source>
        <dbReference type="EMBL" id="MBB4803059.1"/>
    </source>
</evidence>
<accession>A0A7W7N937</accession>
<evidence type="ECO:0000256" key="1">
    <source>
        <dbReference type="SAM" id="Phobius"/>
    </source>
</evidence>